<sequence length="518" mass="57405">MGFGSIFKRNSLNESLYDIPVTKITSSRNFKYIIRPEIVIIPEIEDSKWKKWLIFLLLVLLLMLLGTMSALLILRLTNDNKQPNFQTTTELPTTPIPVSGQNITIGSRGKGFIVLFMKNFVISTKNIYVTSENGVQMNMSTSEHLSTSLKSQIDRVVSIPSNQHIIIPREMELTSFQKETKSILIETSEDVFVISHADGSASVGSTTHIPLHKLSTKYIVITTEPASTWKSQLAVAAIENNTTVSITFKMRRNMPLNINGVTFYNNDVFNVTLNRLETYQIEHVTDLTGTVIESSTPIAAFSGNDCNTLGGSGACDHLIEQLPPTEGVDNAYIVPPNSDDRDTIIRVTALENSNITYTIGSTTHAVYLNQLTYFDTQISSSQTCFVESENPILVTGFGLNSKNSDLGDPSMTIIPGLNQYLDYYKIVVPAGYVNNYVSIMIKQPSRNSFRINGTMINTHSVVFESNVFVGNGTYNVRSIRVTEGELTASTVDGERFELMFAGVTDYEAYGFSGNSMLL</sequence>
<keyword evidence="3" id="KW-1185">Reference proteome</keyword>
<keyword evidence="1" id="KW-1133">Transmembrane helix</keyword>
<organism evidence="3 4">
    <name type="scientific">Crassostrea virginica</name>
    <name type="common">Eastern oyster</name>
    <dbReference type="NCBI Taxonomy" id="6565"/>
    <lineage>
        <taxon>Eukaryota</taxon>
        <taxon>Metazoa</taxon>
        <taxon>Spiralia</taxon>
        <taxon>Lophotrochozoa</taxon>
        <taxon>Mollusca</taxon>
        <taxon>Bivalvia</taxon>
        <taxon>Autobranchia</taxon>
        <taxon>Pteriomorphia</taxon>
        <taxon>Ostreida</taxon>
        <taxon>Ostreoidea</taxon>
        <taxon>Ostreidae</taxon>
        <taxon>Crassostrea</taxon>
    </lineage>
</organism>
<proteinExistence type="predicted"/>
<feature type="transmembrane region" description="Helical" evidence="1">
    <location>
        <begin position="52"/>
        <end position="74"/>
    </location>
</feature>
<dbReference type="RefSeq" id="XP_022312563.1">
    <property type="nucleotide sequence ID" value="XM_022456855.1"/>
</dbReference>
<feature type="domain" description="IgGFc-binding protein N-terminal" evidence="2">
    <location>
        <begin position="205"/>
        <end position="489"/>
    </location>
</feature>
<keyword evidence="1" id="KW-0472">Membrane</keyword>
<keyword evidence="1" id="KW-0812">Transmembrane</keyword>
<dbReference type="Pfam" id="PF17517">
    <property type="entry name" value="IgGFc_binding"/>
    <property type="match status" value="1"/>
</dbReference>
<dbReference type="OrthoDB" id="6161064at2759"/>
<dbReference type="KEGG" id="cvn:111117691"/>
<accession>A0A8B8C9Y4</accession>
<evidence type="ECO:0000256" key="1">
    <source>
        <dbReference type="SAM" id="Phobius"/>
    </source>
</evidence>
<dbReference type="AlphaFoldDB" id="A0A8B8C9Y4"/>
<reference evidence="4" key="1">
    <citation type="submission" date="2025-08" db="UniProtKB">
        <authorList>
            <consortium name="RefSeq"/>
        </authorList>
    </citation>
    <scope>IDENTIFICATION</scope>
    <source>
        <tissue evidence="4">Whole sample</tissue>
    </source>
</reference>
<dbReference type="Proteomes" id="UP000694844">
    <property type="component" value="Chromosome 10"/>
</dbReference>
<evidence type="ECO:0000313" key="3">
    <source>
        <dbReference type="Proteomes" id="UP000694844"/>
    </source>
</evidence>
<evidence type="ECO:0000259" key="2">
    <source>
        <dbReference type="Pfam" id="PF17517"/>
    </source>
</evidence>
<dbReference type="InterPro" id="IPR035234">
    <property type="entry name" value="IgGFc-bd_N"/>
</dbReference>
<gene>
    <name evidence="4" type="primary">LOC111117691</name>
</gene>
<evidence type="ECO:0000313" key="4">
    <source>
        <dbReference type="RefSeq" id="XP_022312563.1"/>
    </source>
</evidence>
<dbReference type="PANTHER" id="PTHR46534">
    <property type="entry name" value="IGGFC_BINDING DOMAIN-CONTAINING PROTEIN"/>
    <property type="match status" value="1"/>
</dbReference>
<protein>
    <submittedName>
        <fullName evidence="4">IgGFc-binding protein-like isoform X1</fullName>
    </submittedName>
</protein>
<dbReference type="PANTHER" id="PTHR46534:SF1">
    <property type="entry name" value="IGGFC-BINDING PROTEIN N-TERMINAL DOMAIN-CONTAINING PROTEIN"/>
    <property type="match status" value="1"/>
</dbReference>
<dbReference type="GeneID" id="111117691"/>
<name>A0A8B8C9Y4_CRAVI</name>